<evidence type="ECO:0000313" key="3">
    <source>
        <dbReference type="EMBL" id="MBY5960170.1"/>
    </source>
</evidence>
<dbReference type="GO" id="GO:0009982">
    <property type="term" value="F:pseudouridine synthase activity"/>
    <property type="evidence" value="ECO:0007669"/>
    <property type="project" value="InterPro"/>
</dbReference>
<dbReference type="EMBL" id="JAHVHU010000025">
    <property type="protein sequence ID" value="MBY5960170.1"/>
    <property type="molecule type" value="Genomic_DNA"/>
</dbReference>
<dbReference type="RefSeq" id="WP_222581719.1">
    <property type="nucleotide sequence ID" value="NZ_JAHVHU010000025.1"/>
</dbReference>
<dbReference type="PANTHER" id="PTHR21600">
    <property type="entry name" value="MITOCHONDRIAL RNA PSEUDOURIDINE SYNTHASE"/>
    <property type="match status" value="1"/>
</dbReference>
<comment type="similarity">
    <text evidence="1">Belongs to the pseudouridine synthase RluA family.</text>
</comment>
<dbReference type="Proteomes" id="UP000753961">
    <property type="component" value="Unassembled WGS sequence"/>
</dbReference>
<evidence type="ECO:0000259" key="2">
    <source>
        <dbReference type="Pfam" id="PF00849"/>
    </source>
</evidence>
<gene>
    <name evidence="3" type="ORF">KUV50_18600</name>
</gene>
<sequence>MKKGKKSYQKIFEHSEYVIVSKSAGVLSVPERFTDETSLKRMLRDKYGEIYTVHRLDQYTSGLIIFARNMESHRIWNQMFEERRITKKYLAIVEGRLYETEGEIDHPILRLPNQNRVVIHKQGKESLTSYKVKEQFGSHALLELELHTGRTHQIRIHLKALGFPLMVDPVYGRHEEFMVSSVKGKNKFHLEKGTVERPLLTRTPLHASYLSFEDPFDKEHRVFESPVPKDMRATLHQLRKWDKY</sequence>
<dbReference type="Pfam" id="PF00849">
    <property type="entry name" value="PseudoU_synth_2"/>
    <property type="match status" value="1"/>
</dbReference>
<dbReference type="InterPro" id="IPR050188">
    <property type="entry name" value="RluA_PseudoU_synthase"/>
</dbReference>
<dbReference type="SUPFAM" id="SSF55120">
    <property type="entry name" value="Pseudouridine synthase"/>
    <property type="match status" value="1"/>
</dbReference>
<dbReference type="PANTHER" id="PTHR21600:SF87">
    <property type="entry name" value="RNA PSEUDOURIDYLATE SYNTHASE DOMAIN-CONTAINING PROTEIN 1"/>
    <property type="match status" value="1"/>
</dbReference>
<keyword evidence="4" id="KW-1185">Reference proteome</keyword>
<dbReference type="GO" id="GO:0000455">
    <property type="term" value="P:enzyme-directed rRNA pseudouridine synthesis"/>
    <property type="evidence" value="ECO:0007669"/>
    <property type="project" value="TreeGrafter"/>
</dbReference>
<accession>A0A953HX92</accession>
<dbReference type="CDD" id="cd02869">
    <property type="entry name" value="PseudoU_synth_RluA_like"/>
    <property type="match status" value="1"/>
</dbReference>
<dbReference type="AlphaFoldDB" id="A0A953HX92"/>
<reference evidence="3" key="1">
    <citation type="submission" date="2021-06" db="EMBL/GenBank/DDBJ databases">
        <title>44 bacteria genomes isolated from Dapeng, Shenzhen.</title>
        <authorList>
            <person name="Zheng W."/>
            <person name="Yu S."/>
            <person name="Huang Y."/>
        </authorList>
    </citation>
    <scope>NUCLEOTIDE SEQUENCE</scope>
    <source>
        <strain evidence="3">DP5N28-2</strain>
    </source>
</reference>
<name>A0A953HX92_9BACT</name>
<feature type="domain" description="Pseudouridine synthase RsuA/RluA-like" evidence="2">
    <location>
        <begin position="17"/>
        <end position="159"/>
    </location>
</feature>
<organism evidence="3 4">
    <name type="scientific">Membranihabitans marinus</name>
    <dbReference type="NCBI Taxonomy" id="1227546"/>
    <lineage>
        <taxon>Bacteria</taxon>
        <taxon>Pseudomonadati</taxon>
        <taxon>Bacteroidota</taxon>
        <taxon>Saprospiria</taxon>
        <taxon>Saprospirales</taxon>
        <taxon>Saprospiraceae</taxon>
        <taxon>Membranihabitans</taxon>
    </lineage>
</organism>
<evidence type="ECO:0000256" key="1">
    <source>
        <dbReference type="ARBA" id="ARBA00010876"/>
    </source>
</evidence>
<protein>
    <submittedName>
        <fullName evidence="3">RluA family pseudouridine synthase</fullName>
    </submittedName>
</protein>
<dbReference type="InterPro" id="IPR006224">
    <property type="entry name" value="PsdUridine_synth_RluA-like_CS"/>
</dbReference>
<dbReference type="GO" id="GO:0140098">
    <property type="term" value="F:catalytic activity, acting on RNA"/>
    <property type="evidence" value="ECO:0007669"/>
    <property type="project" value="UniProtKB-ARBA"/>
</dbReference>
<dbReference type="Gene3D" id="3.30.2350.10">
    <property type="entry name" value="Pseudouridine synthase"/>
    <property type="match status" value="1"/>
</dbReference>
<dbReference type="PROSITE" id="PS01129">
    <property type="entry name" value="PSI_RLU"/>
    <property type="match status" value="1"/>
</dbReference>
<dbReference type="InterPro" id="IPR006145">
    <property type="entry name" value="PsdUridine_synth_RsuA/RluA"/>
</dbReference>
<dbReference type="GO" id="GO:0003723">
    <property type="term" value="F:RNA binding"/>
    <property type="evidence" value="ECO:0007669"/>
    <property type="project" value="InterPro"/>
</dbReference>
<dbReference type="InterPro" id="IPR020103">
    <property type="entry name" value="PsdUridine_synth_cat_dom_sf"/>
</dbReference>
<evidence type="ECO:0000313" key="4">
    <source>
        <dbReference type="Proteomes" id="UP000753961"/>
    </source>
</evidence>
<comment type="caution">
    <text evidence="3">The sequence shown here is derived from an EMBL/GenBank/DDBJ whole genome shotgun (WGS) entry which is preliminary data.</text>
</comment>
<proteinExistence type="inferred from homology"/>